<gene>
    <name evidence="1" type="ORF">EI293_11865</name>
</gene>
<protein>
    <submittedName>
        <fullName evidence="1">Uncharacterized protein</fullName>
    </submittedName>
</protein>
<dbReference type="Proteomes" id="UP000270291">
    <property type="component" value="Unassembled WGS sequence"/>
</dbReference>
<accession>A0A428KAS8</accession>
<reference evidence="1 2" key="1">
    <citation type="submission" date="2018-12" db="EMBL/GenBank/DDBJ databases">
        <authorList>
            <person name="Feng G."/>
            <person name="Zhu H."/>
        </authorList>
    </citation>
    <scope>NUCLEOTIDE SEQUENCE [LARGE SCALE GENOMIC DNA]</scope>
    <source>
        <strain evidence="1 2">LMG 26000</strain>
    </source>
</reference>
<dbReference type="OrthoDB" id="7057360at2"/>
<evidence type="ECO:0000313" key="1">
    <source>
        <dbReference type="EMBL" id="RSK43576.1"/>
    </source>
</evidence>
<organism evidence="1 2">
    <name type="scientific">Hymenobacter perfusus</name>
    <dbReference type="NCBI Taxonomy" id="1236770"/>
    <lineage>
        <taxon>Bacteria</taxon>
        <taxon>Pseudomonadati</taxon>
        <taxon>Bacteroidota</taxon>
        <taxon>Cytophagia</taxon>
        <taxon>Cytophagales</taxon>
        <taxon>Hymenobacteraceae</taxon>
        <taxon>Hymenobacter</taxon>
    </lineage>
</organism>
<dbReference type="AlphaFoldDB" id="A0A428KAS8"/>
<sequence>MMEIEINKRLALLEELETSGNLIRLGLGELQNLGSGNYFYFLPFQLLSQGFERFMKSYICIAYYNKNGILPDFNYLKKFSHDLEKILDEIKSQYYHKFERPQFEQDRMFIENDNDLKSLIYIISEFGKLSRYYNFDVITSSNKIGLNAVEAWQDFEHKLIISNNDRLLKISDFELNHEVQHEINSHVVIVFEKFVSGLSRQFIFGNLGEFGKQFISNTLHDFGLIYDNNLGKTDYRKSTTKYKETPKRVHKRTLADEIDRKFNPNYKSKKVTRAEYQGEWPFYVDEVIIECRHNHWCIVTIDGHDYSLSGNAKGRYKLENPHDAGMAILGKSFHNFITMAREL</sequence>
<keyword evidence="2" id="KW-1185">Reference proteome</keyword>
<proteinExistence type="predicted"/>
<dbReference type="RefSeq" id="WP_125437862.1">
    <property type="nucleotide sequence ID" value="NZ_RWIU01000003.1"/>
</dbReference>
<dbReference type="EMBL" id="RWIU01000003">
    <property type="protein sequence ID" value="RSK43576.1"/>
    <property type="molecule type" value="Genomic_DNA"/>
</dbReference>
<name>A0A428KAS8_9BACT</name>
<comment type="caution">
    <text evidence="1">The sequence shown here is derived from an EMBL/GenBank/DDBJ whole genome shotgun (WGS) entry which is preliminary data.</text>
</comment>
<evidence type="ECO:0000313" key="2">
    <source>
        <dbReference type="Proteomes" id="UP000270291"/>
    </source>
</evidence>